<evidence type="ECO:0000256" key="5">
    <source>
        <dbReference type="ARBA" id="ARBA00022691"/>
    </source>
</evidence>
<feature type="binding site" evidence="6">
    <location>
        <begin position="127"/>
        <end position="128"/>
    </location>
    <ligand>
        <name>S-adenosyl-L-methionine</name>
        <dbReference type="ChEBI" id="CHEBI:59789"/>
    </ligand>
</feature>
<keyword evidence="8" id="KW-1185">Reference proteome</keyword>
<evidence type="ECO:0000256" key="2">
    <source>
        <dbReference type="ARBA" id="ARBA00022552"/>
    </source>
</evidence>
<keyword evidence="5 6" id="KW-0949">S-adenosyl-L-methionine</keyword>
<reference evidence="7 8" key="1">
    <citation type="submission" date="2019-03" db="EMBL/GenBank/DDBJ databases">
        <title>Genomic Encyclopedia of Type Strains, Phase III (KMG-III): the genomes of soil and plant-associated and newly described type strains.</title>
        <authorList>
            <person name="Whitman W."/>
        </authorList>
    </citation>
    <scope>NUCLEOTIDE SEQUENCE [LARGE SCALE GENOMIC DNA]</scope>
    <source>
        <strain evidence="7 8">CGMCC 1.7660</strain>
    </source>
</reference>
<dbReference type="Gene3D" id="3.40.50.150">
    <property type="entry name" value="Vaccinia Virus protein VP39"/>
    <property type="match status" value="1"/>
</dbReference>
<dbReference type="Pfam" id="PF02527">
    <property type="entry name" value="GidB"/>
    <property type="match status" value="1"/>
</dbReference>
<name>A0A4R6WR21_9PROT</name>
<keyword evidence="2 6" id="KW-0698">rRNA processing</keyword>
<comment type="function">
    <text evidence="6">Specifically methylates the N7 position of guanine in position 527 of 16S rRNA.</text>
</comment>
<dbReference type="GO" id="GO:0005829">
    <property type="term" value="C:cytosol"/>
    <property type="evidence" value="ECO:0007669"/>
    <property type="project" value="TreeGrafter"/>
</dbReference>
<evidence type="ECO:0000313" key="8">
    <source>
        <dbReference type="Proteomes" id="UP000295783"/>
    </source>
</evidence>
<dbReference type="PANTHER" id="PTHR31760:SF0">
    <property type="entry name" value="S-ADENOSYL-L-METHIONINE-DEPENDENT METHYLTRANSFERASES SUPERFAMILY PROTEIN"/>
    <property type="match status" value="1"/>
</dbReference>
<evidence type="ECO:0000256" key="3">
    <source>
        <dbReference type="ARBA" id="ARBA00022603"/>
    </source>
</evidence>
<dbReference type="SUPFAM" id="SSF53335">
    <property type="entry name" value="S-adenosyl-L-methionine-dependent methyltransferases"/>
    <property type="match status" value="1"/>
</dbReference>
<keyword evidence="4 6" id="KW-0808">Transferase</keyword>
<comment type="similarity">
    <text evidence="6">Belongs to the methyltransferase superfamily. RNA methyltransferase RsmG family.</text>
</comment>
<evidence type="ECO:0000256" key="6">
    <source>
        <dbReference type="HAMAP-Rule" id="MF_00074"/>
    </source>
</evidence>
<dbReference type="AlphaFoldDB" id="A0A4R6WR21"/>
<dbReference type="EMBL" id="SNYW01000008">
    <property type="protein sequence ID" value="TDQ81967.1"/>
    <property type="molecule type" value="Genomic_DNA"/>
</dbReference>
<comment type="caution">
    <text evidence="6">Lacks conserved residue(s) required for the propagation of feature annotation.</text>
</comment>
<organism evidence="7 8">
    <name type="scientific">Dongia mobilis</name>
    <dbReference type="NCBI Taxonomy" id="578943"/>
    <lineage>
        <taxon>Bacteria</taxon>
        <taxon>Pseudomonadati</taxon>
        <taxon>Pseudomonadota</taxon>
        <taxon>Alphaproteobacteria</taxon>
        <taxon>Rhodospirillales</taxon>
        <taxon>Dongiaceae</taxon>
        <taxon>Dongia</taxon>
    </lineage>
</organism>
<dbReference type="PIRSF" id="PIRSF003078">
    <property type="entry name" value="GidB"/>
    <property type="match status" value="1"/>
</dbReference>
<comment type="catalytic activity">
    <reaction evidence="6">
        <text>guanosine(527) in 16S rRNA + S-adenosyl-L-methionine = N(7)-methylguanosine(527) in 16S rRNA + S-adenosyl-L-homocysteine</text>
        <dbReference type="Rhea" id="RHEA:42732"/>
        <dbReference type="Rhea" id="RHEA-COMP:10209"/>
        <dbReference type="Rhea" id="RHEA-COMP:10210"/>
        <dbReference type="ChEBI" id="CHEBI:57856"/>
        <dbReference type="ChEBI" id="CHEBI:59789"/>
        <dbReference type="ChEBI" id="CHEBI:74269"/>
        <dbReference type="ChEBI" id="CHEBI:74480"/>
        <dbReference type="EC" id="2.1.1.170"/>
    </reaction>
</comment>
<comment type="caution">
    <text evidence="7">The sequence shown here is derived from an EMBL/GenBank/DDBJ whole genome shotgun (WGS) entry which is preliminary data.</text>
</comment>
<gene>
    <name evidence="6" type="primary">rsmG</name>
    <name evidence="7" type="ORF">A8950_1787</name>
</gene>
<keyword evidence="3 6" id="KW-0489">Methyltransferase</keyword>
<accession>A0A4R6WR21</accession>
<feature type="binding site" evidence="6">
    <location>
        <position position="81"/>
    </location>
    <ligand>
        <name>S-adenosyl-L-methionine</name>
        <dbReference type="ChEBI" id="CHEBI:59789"/>
    </ligand>
</feature>
<sequence>MTPAEFSAEMSRIGQDVSRETLAALETYAALLVKWQARINLVAKDTLPDLWRRHFLDSAQLLPLLPPGEAPITDLGSGAGFPGLVLAIMTGRQVHLVDSDERKGAFLLEAARQTGVLGRVTIHTTRIEAATAWPAPIVTARALASLRQLLDWAEPYLTPASTCLFLKGARADEELTEAARIWTMQAKRHGSLTDSSGVILELSHLQRRGRA</sequence>
<proteinExistence type="inferred from homology"/>
<evidence type="ECO:0000313" key="7">
    <source>
        <dbReference type="EMBL" id="TDQ81967.1"/>
    </source>
</evidence>
<dbReference type="NCBIfam" id="TIGR00138">
    <property type="entry name" value="rsmG_gidB"/>
    <property type="match status" value="1"/>
</dbReference>
<dbReference type="EC" id="2.1.1.170" evidence="6"/>
<dbReference type="GO" id="GO:0070043">
    <property type="term" value="F:rRNA (guanine-N7-)-methyltransferase activity"/>
    <property type="evidence" value="ECO:0007669"/>
    <property type="project" value="UniProtKB-UniRule"/>
</dbReference>
<evidence type="ECO:0000256" key="1">
    <source>
        <dbReference type="ARBA" id="ARBA00022490"/>
    </source>
</evidence>
<comment type="subcellular location">
    <subcellularLocation>
        <location evidence="6">Cytoplasm</location>
    </subcellularLocation>
</comment>
<protein>
    <recommendedName>
        <fullName evidence="6">Ribosomal RNA small subunit methyltransferase G</fullName>
        <ecNumber evidence="6">2.1.1.170</ecNumber>
    </recommendedName>
    <alternativeName>
        <fullName evidence="6">16S rRNA 7-methylguanosine methyltransferase</fullName>
        <shortName evidence="6">16S rRNA m7G methyltransferase</shortName>
    </alternativeName>
</protein>
<keyword evidence="1 6" id="KW-0963">Cytoplasm</keyword>
<dbReference type="Proteomes" id="UP000295783">
    <property type="component" value="Unassembled WGS sequence"/>
</dbReference>
<feature type="binding site" evidence="6">
    <location>
        <position position="76"/>
    </location>
    <ligand>
        <name>S-adenosyl-L-methionine</name>
        <dbReference type="ChEBI" id="CHEBI:59789"/>
    </ligand>
</feature>
<dbReference type="RefSeq" id="WP_166645082.1">
    <property type="nucleotide sequence ID" value="NZ_SNYW01000008.1"/>
</dbReference>
<dbReference type="InterPro" id="IPR003682">
    <property type="entry name" value="rRNA_ssu_MeTfrase_G"/>
</dbReference>
<dbReference type="PANTHER" id="PTHR31760">
    <property type="entry name" value="S-ADENOSYL-L-METHIONINE-DEPENDENT METHYLTRANSFERASES SUPERFAMILY PROTEIN"/>
    <property type="match status" value="1"/>
</dbReference>
<evidence type="ECO:0000256" key="4">
    <source>
        <dbReference type="ARBA" id="ARBA00022679"/>
    </source>
</evidence>
<feature type="binding site" evidence="6">
    <location>
        <position position="141"/>
    </location>
    <ligand>
        <name>S-adenosyl-L-methionine</name>
        <dbReference type="ChEBI" id="CHEBI:59789"/>
    </ligand>
</feature>
<dbReference type="InterPro" id="IPR029063">
    <property type="entry name" value="SAM-dependent_MTases_sf"/>
</dbReference>
<dbReference type="HAMAP" id="MF_00074">
    <property type="entry name" value="16SrRNA_methyltr_G"/>
    <property type="match status" value="1"/>
</dbReference>